<evidence type="ECO:0000313" key="8">
    <source>
        <dbReference type="EnsemblProtists" id="EOD36085"/>
    </source>
</evidence>
<dbReference type="PANTHER" id="PTHR22950:SF652">
    <property type="entry name" value="TRANSMEMBRANE AMINO ACID TRANSPORTER FAMILY PROTEIN"/>
    <property type="match status" value="1"/>
</dbReference>
<reference evidence="8" key="2">
    <citation type="submission" date="2024-10" db="UniProtKB">
        <authorList>
            <consortium name="EnsemblProtists"/>
        </authorList>
    </citation>
    <scope>IDENTIFICATION</scope>
</reference>
<feature type="chain" id="PRO_5044239348" description="Amino acid transporter transmembrane domain-containing protein" evidence="6">
    <location>
        <begin position="22"/>
        <end position="363"/>
    </location>
</feature>
<evidence type="ECO:0000256" key="5">
    <source>
        <dbReference type="SAM" id="Phobius"/>
    </source>
</evidence>
<dbReference type="PaxDb" id="2903-EOD36085"/>
<protein>
    <recommendedName>
        <fullName evidence="7">Amino acid transporter transmembrane domain-containing protein</fullName>
    </recommendedName>
</protein>
<dbReference type="GO" id="GO:0015179">
    <property type="term" value="F:L-amino acid transmembrane transporter activity"/>
    <property type="evidence" value="ECO:0007669"/>
    <property type="project" value="TreeGrafter"/>
</dbReference>
<dbReference type="GeneID" id="17281356"/>
<proteinExistence type="predicted"/>
<feature type="transmembrane region" description="Helical" evidence="5">
    <location>
        <begin position="179"/>
        <end position="200"/>
    </location>
</feature>
<dbReference type="EnsemblProtists" id="EOD36085">
    <property type="protein sequence ID" value="EOD36085"/>
    <property type="gene ID" value="EMIHUDRAFT_226966"/>
</dbReference>
<keyword evidence="6" id="KW-0732">Signal</keyword>
<evidence type="ECO:0000256" key="3">
    <source>
        <dbReference type="ARBA" id="ARBA00022989"/>
    </source>
</evidence>
<dbReference type="KEGG" id="ehx:EMIHUDRAFT_226966"/>
<dbReference type="PANTHER" id="PTHR22950">
    <property type="entry name" value="AMINO ACID TRANSPORTER"/>
    <property type="match status" value="1"/>
</dbReference>
<evidence type="ECO:0000256" key="4">
    <source>
        <dbReference type="ARBA" id="ARBA00023136"/>
    </source>
</evidence>
<keyword evidence="4 5" id="KW-0472">Membrane</keyword>
<evidence type="ECO:0000313" key="9">
    <source>
        <dbReference type="Proteomes" id="UP000013827"/>
    </source>
</evidence>
<accession>A0A0D3KK00</accession>
<comment type="subcellular location">
    <subcellularLocation>
        <location evidence="1">Membrane</location>
        <topology evidence="1">Multi-pass membrane protein</topology>
    </subcellularLocation>
</comment>
<feature type="signal peptide" evidence="6">
    <location>
        <begin position="1"/>
        <end position="21"/>
    </location>
</feature>
<dbReference type="Proteomes" id="UP000013827">
    <property type="component" value="Unassembled WGS sequence"/>
</dbReference>
<organism evidence="8 9">
    <name type="scientific">Emiliania huxleyi (strain CCMP1516)</name>
    <dbReference type="NCBI Taxonomy" id="280463"/>
    <lineage>
        <taxon>Eukaryota</taxon>
        <taxon>Haptista</taxon>
        <taxon>Haptophyta</taxon>
        <taxon>Prymnesiophyceae</taxon>
        <taxon>Isochrysidales</taxon>
        <taxon>Noelaerhabdaceae</taxon>
        <taxon>Emiliania</taxon>
    </lineage>
</organism>
<reference evidence="9" key="1">
    <citation type="journal article" date="2013" name="Nature">
        <title>Pan genome of the phytoplankton Emiliania underpins its global distribution.</title>
        <authorList>
            <person name="Read B.A."/>
            <person name="Kegel J."/>
            <person name="Klute M.J."/>
            <person name="Kuo A."/>
            <person name="Lefebvre S.C."/>
            <person name="Maumus F."/>
            <person name="Mayer C."/>
            <person name="Miller J."/>
            <person name="Monier A."/>
            <person name="Salamov A."/>
            <person name="Young J."/>
            <person name="Aguilar M."/>
            <person name="Claverie J.M."/>
            <person name="Frickenhaus S."/>
            <person name="Gonzalez K."/>
            <person name="Herman E.K."/>
            <person name="Lin Y.C."/>
            <person name="Napier J."/>
            <person name="Ogata H."/>
            <person name="Sarno A.F."/>
            <person name="Shmutz J."/>
            <person name="Schroeder D."/>
            <person name="de Vargas C."/>
            <person name="Verret F."/>
            <person name="von Dassow P."/>
            <person name="Valentin K."/>
            <person name="Van de Peer Y."/>
            <person name="Wheeler G."/>
            <person name="Dacks J.B."/>
            <person name="Delwiche C.F."/>
            <person name="Dyhrman S.T."/>
            <person name="Glockner G."/>
            <person name="John U."/>
            <person name="Richards T."/>
            <person name="Worden A.Z."/>
            <person name="Zhang X."/>
            <person name="Grigoriev I.V."/>
            <person name="Allen A.E."/>
            <person name="Bidle K."/>
            <person name="Borodovsky M."/>
            <person name="Bowler C."/>
            <person name="Brownlee C."/>
            <person name="Cock J.M."/>
            <person name="Elias M."/>
            <person name="Gladyshev V.N."/>
            <person name="Groth M."/>
            <person name="Guda C."/>
            <person name="Hadaegh A."/>
            <person name="Iglesias-Rodriguez M.D."/>
            <person name="Jenkins J."/>
            <person name="Jones B.M."/>
            <person name="Lawson T."/>
            <person name="Leese F."/>
            <person name="Lindquist E."/>
            <person name="Lobanov A."/>
            <person name="Lomsadze A."/>
            <person name="Malik S.B."/>
            <person name="Marsh M.E."/>
            <person name="Mackinder L."/>
            <person name="Mock T."/>
            <person name="Mueller-Roeber B."/>
            <person name="Pagarete A."/>
            <person name="Parker M."/>
            <person name="Probert I."/>
            <person name="Quesneville H."/>
            <person name="Raines C."/>
            <person name="Rensing S.A."/>
            <person name="Riano-Pachon D.M."/>
            <person name="Richier S."/>
            <person name="Rokitta S."/>
            <person name="Shiraiwa Y."/>
            <person name="Soanes D.M."/>
            <person name="van der Giezen M."/>
            <person name="Wahlund T.M."/>
            <person name="Williams B."/>
            <person name="Wilson W."/>
            <person name="Wolfe G."/>
            <person name="Wurch L.L."/>
        </authorList>
    </citation>
    <scope>NUCLEOTIDE SEQUENCE</scope>
</reference>
<evidence type="ECO:0000256" key="1">
    <source>
        <dbReference type="ARBA" id="ARBA00004141"/>
    </source>
</evidence>
<dbReference type="STRING" id="2903.R1FAU2"/>
<dbReference type="AlphaFoldDB" id="A0A0D3KK00"/>
<keyword evidence="9" id="KW-1185">Reference proteome</keyword>
<feature type="transmembrane region" description="Helical" evidence="5">
    <location>
        <begin position="304"/>
        <end position="327"/>
    </location>
</feature>
<dbReference type="Pfam" id="PF01490">
    <property type="entry name" value="Aa_trans"/>
    <property type="match status" value="2"/>
</dbReference>
<evidence type="ECO:0000256" key="6">
    <source>
        <dbReference type="SAM" id="SignalP"/>
    </source>
</evidence>
<evidence type="ECO:0000259" key="7">
    <source>
        <dbReference type="Pfam" id="PF01490"/>
    </source>
</evidence>
<dbReference type="InterPro" id="IPR013057">
    <property type="entry name" value="AA_transpt_TM"/>
</dbReference>
<dbReference type="GO" id="GO:0016020">
    <property type="term" value="C:membrane"/>
    <property type="evidence" value="ECO:0007669"/>
    <property type="project" value="UniProtKB-SubCell"/>
</dbReference>
<keyword evidence="2 5" id="KW-0812">Transmembrane</keyword>
<keyword evidence="3 5" id="KW-1133">Transmembrane helix</keyword>
<dbReference type="RefSeq" id="XP_005788514.1">
    <property type="nucleotide sequence ID" value="XM_005788457.1"/>
</dbReference>
<evidence type="ECO:0000256" key="2">
    <source>
        <dbReference type="ARBA" id="ARBA00022692"/>
    </source>
</evidence>
<dbReference type="HOGENOM" id="CLU_781762_0_0_1"/>
<feature type="domain" description="Amino acid transporter transmembrane" evidence="7">
    <location>
        <begin position="271"/>
        <end position="347"/>
    </location>
</feature>
<sequence>MRGLSLSSLRLLLALFSLASAHCLCAATARRPSLRRVAAAPLATSAADEQVEAEAEADRLVDAADRLLSETVDALLGDTIVLPPDGITVQPGVMLPPDGFEWATAAGQSAVELTQEVIADKVVAFEEELACSSAERALAQDLAASEGSTTVLDTVLNIFNNVAGAGVLTLAYGMRGVGWVPAFASVVCIGAISGYTFYLVGAACESVGANSFKDLWGTTLGEGTAWVVGSYAPGSGSALLASLPDDLAPCFKGASAWKLAFLWKVDAAAATLFSNLGLSFRAHYNVPSFYASLRERSKRRWAKCCVYAFGLLTALYATMMGTGYALFGEAASSNLLNNFAPTDKLAVGARAATGVSTPVGQPL</sequence>
<feature type="domain" description="Amino acid transporter transmembrane" evidence="7">
    <location>
        <begin position="148"/>
        <end position="223"/>
    </location>
</feature>
<name>A0A0D3KK00_EMIH1</name>